<name>A0A1G8L8C4_9NOCA</name>
<keyword evidence="2" id="KW-1185">Reference proteome</keyword>
<dbReference type="RefSeq" id="WP_072738544.1">
    <property type="nucleotide sequence ID" value="NZ_CP048813.1"/>
</dbReference>
<accession>A0A1G8L8C4</accession>
<protein>
    <recommendedName>
        <fullName evidence="3">ASCH domain-containing protein</fullName>
    </recommendedName>
</protein>
<evidence type="ECO:0008006" key="3">
    <source>
        <dbReference type="Google" id="ProtNLM"/>
    </source>
</evidence>
<sequence length="195" mass="21334">MLFTDAVARAIAAGTVTTVYRRWRVARVSPGTTIHSSAGVIRVDAVEEIEPDELTEESARAAGEGSLARLRASFHGSATDPLFRIQVSYAGADPRDDLSRDTDLGQGDRENLSSALDRLDTRADSPWTRTVLRHIAAHEGRRAADIAAQVDEPDLARMKRRIRSLKNLGLTHSLTVGYRISPRGRAFLDTEGTVE</sequence>
<gene>
    <name evidence="1" type="ORF">SAMN05444695_10894</name>
</gene>
<dbReference type="SUPFAM" id="SSF46785">
    <property type="entry name" value="Winged helix' DNA-binding domain"/>
    <property type="match status" value="1"/>
</dbReference>
<proteinExistence type="predicted"/>
<dbReference type="EMBL" id="FNDN01000008">
    <property type="protein sequence ID" value="SDI51881.1"/>
    <property type="molecule type" value="Genomic_DNA"/>
</dbReference>
<dbReference type="AlphaFoldDB" id="A0A1G8L8C4"/>
<organism evidence="1 2">
    <name type="scientific">Rhodococcus triatomae</name>
    <dbReference type="NCBI Taxonomy" id="300028"/>
    <lineage>
        <taxon>Bacteria</taxon>
        <taxon>Bacillati</taxon>
        <taxon>Actinomycetota</taxon>
        <taxon>Actinomycetes</taxon>
        <taxon>Mycobacteriales</taxon>
        <taxon>Nocardiaceae</taxon>
        <taxon>Rhodococcus</taxon>
    </lineage>
</organism>
<dbReference type="OrthoDB" id="121143at2"/>
<reference evidence="1 2" key="1">
    <citation type="submission" date="2016-10" db="EMBL/GenBank/DDBJ databases">
        <authorList>
            <person name="de Groot N.N."/>
        </authorList>
    </citation>
    <scope>NUCLEOTIDE SEQUENCE [LARGE SCALE GENOMIC DNA]</scope>
    <source>
        <strain evidence="1 2">DSM 44892</strain>
    </source>
</reference>
<evidence type="ECO:0000313" key="1">
    <source>
        <dbReference type="EMBL" id="SDI51881.1"/>
    </source>
</evidence>
<evidence type="ECO:0000313" key="2">
    <source>
        <dbReference type="Proteomes" id="UP000183263"/>
    </source>
</evidence>
<dbReference type="InterPro" id="IPR036390">
    <property type="entry name" value="WH_DNA-bd_sf"/>
</dbReference>
<dbReference type="Proteomes" id="UP000183263">
    <property type="component" value="Unassembled WGS sequence"/>
</dbReference>